<name>A0AAN8AR31_ELEMC</name>
<dbReference type="EMBL" id="JAUZQC010000004">
    <property type="protein sequence ID" value="KAK5872036.1"/>
    <property type="molecule type" value="Genomic_DNA"/>
</dbReference>
<reference evidence="1 2" key="2">
    <citation type="journal article" date="2023" name="Mol. Biol. Evol.">
        <title>Genomics of Secondarily Temperate Adaptation in the Only Non-Antarctic Icefish.</title>
        <authorList>
            <person name="Rivera-Colon A.G."/>
            <person name="Rayamajhi N."/>
            <person name="Minhas B.F."/>
            <person name="Madrigal G."/>
            <person name="Bilyk K.T."/>
            <person name="Yoon V."/>
            <person name="Hune M."/>
            <person name="Gregory S."/>
            <person name="Cheng C.H.C."/>
            <person name="Catchen J.M."/>
        </authorList>
    </citation>
    <scope>NUCLEOTIDE SEQUENCE [LARGE SCALE GENOMIC DNA]</scope>
    <source>
        <strain evidence="1">JMC-PN-2008</strain>
    </source>
</reference>
<evidence type="ECO:0000313" key="2">
    <source>
        <dbReference type="Proteomes" id="UP001346869"/>
    </source>
</evidence>
<dbReference type="Proteomes" id="UP001346869">
    <property type="component" value="Unassembled WGS sequence"/>
</dbReference>
<accession>A0AAN8AR31</accession>
<keyword evidence="2" id="KW-1185">Reference proteome</keyword>
<organism evidence="1 2">
    <name type="scientific">Eleginops maclovinus</name>
    <name type="common">Patagonian blennie</name>
    <name type="synonym">Eleginus maclovinus</name>
    <dbReference type="NCBI Taxonomy" id="56733"/>
    <lineage>
        <taxon>Eukaryota</taxon>
        <taxon>Metazoa</taxon>
        <taxon>Chordata</taxon>
        <taxon>Craniata</taxon>
        <taxon>Vertebrata</taxon>
        <taxon>Euteleostomi</taxon>
        <taxon>Actinopterygii</taxon>
        <taxon>Neopterygii</taxon>
        <taxon>Teleostei</taxon>
        <taxon>Neoteleostei</taxon>
        <taxon>Acanthomorphata</taxon>
        <taxon>Eupercaria</taxon>
        <taxon>Perciformes</taxon>
        <taxon>Notothenioidei</taxon>
        <taxon>Eleginopidae</taxon>
        <taxon>Eleginops</taxon>
    </lineage>
</organism>
<comment type="caution">
    <text evidence="1">The sequence shown here is derived from an EMBL/GenBank/DDBJ whole genome shotgun (WGS) entry which is preliminary data.</text>
</comment>
<proteinExistence type="predicted"/>
<reference evidence="1 2" key="1">
    <citation type="journal article" date="2023" name="Genes (Basel)">
        <title>Chromosome-Level Genome Assembly and Circadian Gene Repertoire of the Patagonia Blennie Eleginops maclovinus-The Closest Ancestral Proxy of Antarctic Cryonotothenioids.</title>
        <authorList>
            <person name="Cheng C.C."/>
            <person name="Rivera-Colon A.G."/>
            <person name="Minhas B.F."/>
            <person name="Wilson L."/>
            <person name="Rayamajhi N."/>
            <person name="Vargas-Chacoff L."/>
            <person name="Catchen J.M."/>
        </authorList>
    </citation>
    <scope>NUCLEOTIDE SEQUENCE [LARGE SCALE GENOMIC DNA]</scope>
    <source>
        <strain evidence="1">JMC-PN-2008</strain>
    </source>
</reference>
<sequence>MFSRSLRLFTLHSSLSYPSSTFSHLSYPRPRTMPLPSTESHCHQHSEAVIGALKFGVQPAERGGEEAALHGNGSCCPSN</sequence>
<protein>
    <submittedName>
        <fullName evidence="1">Uncharacterized protein</fullName>
    </submittedName>
</protein>
<evidence type="ECO:0000313" key="1">
    <source>
        <dbReference type="EMBL" id="KAK5872036.1"/>
    </source>
</evidence>
<gene>
    <name evidence="1" type="ORF">PBY51_012771</name>
</gene>
<dbReference type="AlphaFoldDB" id="A0AAN8AR31"/>